<gene>
    <name evidence="1" type="ORF">NRK68_21840</name>
</gene>
<dbReference type="EMBL" id="CP102514">
    <property type="protein sequence ID" value="UUY49632.1"/>
    <property type="molecule type" value="Genomic_DNA"/>
</dbReference>
<reference evidence="1" key="1">
    <citation type="submission" date="2022-08" db="EMBL/GenBank/DDBJ databases">
        <authorList>
            <person name="Tian L."/>
        </authorList>
    </citation>
    <scope>NUCLEOTIDE SEQUENCE</scope>
    <source>
        <strain evidence="1">CM253</strain>
    </source>
</reference>
<protein>
    <submittedName>
        <fullName evidence="1">Uncharacterized protein</fullName>
    </submittedName>
</protein>
<organism evidence="1 2">
    <name type="scientific">Streptomyces yangpuensis</name>
    <dbReference type="NCBI Taxonomy" id="1648182"/>
    <lineage>
        <taxon>Bacteria</taxon>
        <taxon>Bacillati</taxon>
        <taxon>Actinomycetota</taxon>
        <taxon>Actinomycetes</taxon>
        <taxon>Kitasatosporales</taxon>
        <taxon>Streptomycetaceae</taxon>
        <taxon>Streptomyces</taxon>
    </lineage>
</organism>
<sequence>MEDWLVHRTTGPGSLAYSVAGDPVFADLGLAIRSQRAGDVVLTRPLFLLHGWLDLWHSLPSEEWNCS</sequence>
<dbReference type="GeneID" id="95576147"/>
<proteinExistence type="predicted"/>
<evidence type="ECO:0000313" key="1">
    <source>
        <dbReference type="EMBL" id="UUY49632.1"/>
    </source>
</evidence>
<dbReference type="Proteomes" id="UP001057738">
    <property type="component" value="Chromosome"/>
</dbReference>
<evidence type="ECO:0000313" key="2">
    <source>
        <dbReference type="Proteomes" id="UP001057738"/>
    </source>
</evidence>
<accession>A0ABY5PZM9</accession>
<name>A0ABY5PZM9_9ACTN</name>
<keyword evidence="2" id="KW-1185">Reference proteome</keyword>
<dbReference type="RefSeq" id="WP_257856488.1">
    <property type="nucleotide sequence ID" value="NZ_CP102514.1"/>
</dbReference>